<dbReference type="EMBL" id="PGOL01003514">
    <property type="protein sequence ID" value="PKI40639.1"/>
    <property type="molecule type" value="Genomic_DNA"/>
</dbReference>
<evidence type="ECO:0000256" key="1">
    <source>
        <dbReference type="SAM" id="MobiDB-lite"/>
    </source>
</evidence>
<name>A0A2I0I9G1_PUNGR</name>
<comment type="caution">
    <text evidence="2">The sequence shown here is derived from an EMBL/GenBank/DDBJ whole genome shotgun (WGS) entry which is preliminary data.</text>
</comment>
<gene>
    <name evidence="2" type="ORF">CRG98_038988</name>
</gene>
<keyword evidence="3" id="KW-1185">Reference proteome</keyword>
<organism evidence="2 3">
    <name type="scientific">Punica granatum</name>
    <name type="common">Pomegranate</name>
    <dbReference type="NCBI Taxonomy" id="22663"/>
    <lineage>
        <taxon>Eukaryota</taxon>
        <taxon>Viridiplantae</taxon>
        <taxon>Streptophyta</taxon>
        <taxon>Embryophyta</taxon>
        <taxon>Tracheophyta</taxon>
        <taxon>Spermatophyta</taxon>
        <taxon>Magnoliopsida</taxon>
        <taxon>eudicotyledons</taxon>
        <taxon>Gunneridae</taxon>
        <taxon>Pentapetalae</taxon>
        <taxon>rosids</taxon>
        <taxon>malvids</taxon>
        <taxon>Myrtales</taxon>
        <taxon>Lythraceae</taxon>
        <taxon>Punica</taxon>
    </lineage>
</organism>
<evidence type="ECO:0000313" key="2">
    <source>
        <dbReference type="EMBL" id="PKI40639.1"/>
    </source>
</evidence>
<reference evidence="2 3" key="1">
    <citation type="submission" date="2017-11" db="EMBL/GenBank/DDBJ databases">
        <title>De-novo sequencing of pomegranate (Punica granatum L.) genome.</title>
        <authorList>
            <person name="Akparov Z."/>
            <person name="Amiraslanov A."/>
            <person name="Hajiyeva S."/>
            <person name="Abbasov M."/>
            <person name="Kaur K."/>
            <person name="Hamwieh A."/>
            <person name="Solovyev V."/>
            <person name="Salamov A."/>
            <person name="Braich B."/>
            <person name="Kosarev P."/>
            <person name="Mahmoud A."/>
            <person name="Hajiyev E."/>
            <person name="Babayeva S."/>
            <person name="Izzatullayeva V."/>
            <person name="Mammadov A."/>
            <person name="Mammadov A."/>
            <person name="Sharifova S."/>
            <person name="Ojaghi J."/>
            <person name="Eynullazada K."/>
            <person name="Bayramov B."/>
            <person name="Abdulazimova A."/>
            <person name="Shahmuradov I."/>
        </authorList>
    </citation>
    <scope>NUCLEOTIDE SEQUENCE [LARGE SCALE GENOMIC DNA]</scope>
    <source>
        <strain evidence="3">cv. AG2017</strain>
        <tissue evidence="2">Leaf</tissue>
    </source>
</reference>
<dbReference type="Proteomes" id="UP000233551">
    <property type="component" value="Unassembled WGS sequence"/>
</dbReference>
<accession>A0A2I0I9G1</accession>
<proteinExistence type="predicted"/>
<protein>
    <submittedName>
        <fullName evidence="2">Uncharacterized protein</fullName>
    </submittedName>
</protein>
<feature type="region of interest" description="Disordered" evidence="1">
    <location>
        <begin position="41"/>
        <end position="65"/>
    </location>
</feature>
<dbReference type="AlphaFoldDB" id="A0A2I0I9G1"/>
<evidence type="ECO:0000313" key="3">
    <source>
        <dbReference type="Proteomes" id="UP000233551"/>
    </source>
</evidence>
<sequence length="92" mass="9793">MASIGISCAHVYVMKKRQEEKLKTMEAARESKQGSLVVVDGTERSMAGKSTNKKMGSADELRPEGGGGQRWIAPIGVVMAAIEVTTVCALLL</sequence>